<reference evidence="2" key="1">
    <citation type="submission" date="2020-02" db="EMBL/GenBank/DDBJ databases">
        <authorList>
            <person name="Meier V. D."/>
        </authorList>
    </citation>
    <scope>NUCLEOTIDE SEQUENCE</scope>
    <source>
        <strain evidence="2">AVDCRST_MAG75</strain>
    </source>
</reference>
<feature type="non-terminal residue" evidence="2">
    <location>
        <position position="1"/>
    </location>
</feature>
<evidence type="ECO:0000256" key="1">
    <source>
        <dbReference type="SAM" id="MobiDB-lite"/>
    </source>
</evidence>
<evidence type="ECO:0000313" key="2">
    <source>
        <dbReference type="EMBL" id="CAA9376203.1"/>
    </source>
</evidence>
<name>A0A6J4N2K2_9ACTN</name>
<organism evidence="2">
    <name type="scientific">uncultured Propionibacteriaceae bacterium</name>
    <dbReference type="NCBI Taxonomy" id="257457"/>
    <lineage>
        <taxon>Bacteria</taxon>
        <taxon>Bacillati</taxon>
        <taxon>Actinomycetota</taxon>
        <taxon>Actinomycetes</taxon>
        <taxon>Propionibacteriales</taxon>
        <taxon>Propionibacteriaceae</taxon>
        <taxon>environmental samples</taxon>
    </lineage>
</organism>
<feature type="non-terminal residue" evidence="2">
    <location>
        <position position="103"/>
    </location>
</feature>
<dbReference type="AlphaFoldDB" id="A0A6J4N2K2"/>
<dbReference type="EMBL" id="CADCUO010000038">
    <property type="protein sequence ID" value="CAA9376203.1"/>
    <property type="molecule type" value="Genomic_DNA"/>
</dbReference>
<proteinExistence type="predicted"/>
<sequence length="103" mass="11174">EPAAVAAGVQRLEGGGPPPHAQPCRGVGAVRGARQRTRARLHRNRHDPGRRAGLPAVLDRRRADAPFRGAGGAGPQCCLPRRAGVCLHDRRDHGHRRRLLRLL</sequence>
<protein>
    <submittedName>
        <fullName evidence="2">Short-chain dehydrogenase/reductase SDR</fullName>
    </submittedName>
</protein>
<feature type="compositionally biased region" description="Basic residues" evidence="1">
    <location>
        <begin position="33"/>
        <end position="45"/>
    </location>
</feature>
<gene>
    <name evidence="2" type="ORF">AVDCRST_MAG75-550</name>
</gene>
<feature type="region of interest" description="Disordered" evidence="1">
    <location>
        <begin position="1"/>
        <end position="59"/>
    </location>
</feature>
<accession>A0A6J4N2K2</accession>